<comment type="caution">
    <text evidence="1">The sequence shown here is derived from an EMBL/GenBank/DDBJ whole genome shotgun (WGS) entry which is preliminary data.</text>
</comment>
<accession>A0AC60R105</accession>
<keyword evidence="2" id="KW-1185">Reference proteome</keyword>
<dbReference type="Proteomes" id="UP000805193">
    <property type="component" value="Unassembled WGS sequence"/>
</dbReference>
<evidence type="ECO:0000313" key="1">
    <source>
        <dbReference type="EMBL" id="KAG0444728.1"/>
    </source>
</evidence>
<evidence type="ECO:0000313" key="2">
    <source>
        <dbReference type="Proteomes" id="UP000805193"/>
    </source>
</evidence>
<reference evidence="1 2" key="1">
    <citation type="journal article" date="2020" name="Cell">
        <title>Large-Scale Comparative Analyses of Tick Genomes Elucidate Their Genetic Diversity and Vector Capacities.</title>
        <authorList>
            <consortium name="Tick Genome and Microbiome Consortium (TIGMIC)"/>
            <person name="Jia N."/>
            <person name="Wang J."/>
            <person name="Shi W."/>
            <person name="Du L."/>
            <person name="Sun Y."/>
            <person name="Zhan W."/>
            <person name="Jiang J.F."/>
            <person name="Wang Q."/>
            <person name="Zhang B."/>
            <person name="Ji P."/>
            <person name="Bell-Sakyi L."/>
            <person name="Cui X.M."/>
            <person name="Yuan T.T."/>
            <person name="Jiang B.G."/>
            <person name="Yang W.F."/>
            <person name="Lam T.T."/>
            <person name="Chang Q.C."/>
            <person name="Ding S.J."/>
            <person name="Wang X.J."/>
            <person name="Zhu J.G."/>
            <person name="Ruan X.D."/>
            <person name="Zhao L."/>
            <person name="Wei J.T."/>
            <person name="Ye R.Z."/>
            <person name="Que T.C."/>
            <person name="Du C.H."/>
            <person name="Zhou Y.H."/>
            <person name="Cheng J.X."/>
            <person name="Dai P.F."/>
            <person name="Guo W.B."/>
            <person name="Han X.H."/>
            <person name="Huang E.J."/>
            <person name="Li L.F."/>
            <person name="Wei W."/>
            <person name="Gao Y.C."/>
            <person name="Liu J.Z."/>
            <person name="Shao H.Z."/>
            <person name="Wang X."/>
            <person name="Wang C.C."/>
            <person name="Yang T.C."/>
            <person name="Huo Q.B."/>
            <person name="Li W."/>
            <person name="Chen H.Y."/>
            <person name="Chen S.E."/>
            <person name="Zhou L.G."/>
            <person name="Ni X.B."/>
            <person name="Tian J.H."/>
            <person name="Sheng Y."/>
            <person name="Liu T."/>
            <person name="Pan Y.S."/>
            <person name="Xia L.Y."/>
            <person name="Li J."/>
            <person name="Zhao F."/>
            <person name="Cao W.C."/>
        </authorList>
    </citation>
    <scope>NUCLEOTIDE SEQUENCE [LARGE SCALE GENOMIC DNA]</scope>
    <source>
        <strain evidence="1">Iper-2018</strain>
    </source>
</reference>
<proteinExistence type="predicted"/>
<dbReference type="EMBL" id="JABSTQ010001568">
    <property type="protein sequence ID" value="KAG0444728.1"/>
    <property type="molecule type" value="Genomic_DNA"/>
</dbReference>
<protein>
    <submittedName>
        <fullName evidence="1">Uncharacterized protein</fullName>
    </submittedName>
</protein>
<organism evidence="1 2">
    <name type="scientific">Ixodes persulcatus</name>
    <name type="common">Taiga tick</name>
    <dbReference type="NCBI Taxonomy" id="34615"/>
    <lineage>
        <taxon>Eukaryota</taxon>
        <taxon>Metazoa</taxon>
        <taxon>Ecdysozoa</taxon>
        <taxon>Arthropoda</taxon>
        <taxon>Chelicerata</taxon>
        <taxon>Arachnida</taxon>
        <taxon>Acari</taxon>
        <taxon>Parasitiformes</taxon>
        <taxon>Ixodida</taxon>
        <taxon>Ixodoidea</taxon>
        <taxon>Ixodidae</taxon>
        <taxon>Ixodinae</taxon>
        <taxon>Ixodes</taxon>
    </lineage>
</organism>
<sequence length="99" mass="11327">MPVKQQQQIKACLAASRRKSTKGMKYEGEWVLECAVMCMKSPRLYEHIRKNKIMILPSRTSLRRYLKSYRSGFGLSEKLFAAVAEKTRSMNSFSAMAAS</sequence>
<gene>
    <name evidence="1" type="ORF">HPB47_013450</name>
</gene>
<name>A0AC60R105_IXOPE</name>